<accession>A0A9K3IPN1</accession>
<organism evidence="1 2">
    <name type="scientific">Helianthus annuus</name>
    <name type="common">Common sunflower</name>
    <dbReference type="NCBI Taxonomy" id="4232"/>
    <lineage>
        <taxon>Eukaryota</taxon>
        <taxon>Viridiplantae</taxon>
        <taxon>Streptophyta</taxon>
        <taxon>Embryophyta</taxon>
        <taxon>Tracheophyta</taxon>
        <taxon>Spermatophyta</taxon>
        <taxon>Magnoliopsida</taxon>
        <taxon>eudicotyledons</taxon>
        <taxon>Gunneridae</taxon>
        <taxon>Pentapetalae</taxon>
        <taxon>asterids</taxon>
        <taxon>campanulids</taxon>
        <taxon>Asterales</taxon>
        <taxon>Asteraceae</taxon>
        <taxon>Asteroideae</taxon>
        <taxon>Heliantheae alliance</taxon>
        <taxon>Heliantheae</taxon>
        <taxon>Helianthus</taxon>
    </lineage>
</organism>
<sequence length="91" mass="9987">MFSMLVLNLIEKKNKNIELSTFSMLVLNLISENVYGTGTKKRGKWVPVSVPNIPGSVPIPGTKCSSLVRGQHWAGVFISLRGCLFGSELNH</sequence>
<reference evidence="1" key="1">
    <citation type="journal article" date="2017" name="Nature">
        <title>The sunflower genome provides insights into oil metabolism, flowering and Asterid evolution.</title>
        <authorList>
            <person name="Badouin H."/>
            <person name="Gouzy J."/>
            <person name="Grassa C.J."/>
            <person name="Murat F."/>
            <person name="Staton S.E."/>
            <person name="Cottret L."/>
            <person name="Lelandais-Briere C."/>
            <person name="Owens G.L."/>
            <person name="Carrere S."/>
            <person name="Mayjonade B."/>
            <person name="Legrand L."/>
            <person name="Gill N."/>
            <person name="Kane N.C."/>
            <person name="Bowers J.E."/>
            <person name="Hubner S."/>
            <person name="Bellec A."/>
            <person name="Berard A."/>
            <person name="Berges H."/>
            <person name="Blanchet N."/>
            <person name="Boniface M.C."/>
            <person name="Brunel D."/>
            <person name="Catrice O."/>
            <person name="Chaidir N."/>
            <person name="Claudel C."/>
            <person name="Donnadieu C."/>
            <person name="Faraut T."/>
            <person name="Fievet G."/>
            <person name="Helmstetter N."/>
            <person name="King M."/>
            <person name="Knapp S.J."/>
            <person name="Lai Z."/>
            <person name="Le Paslier M.C."/>
            <person name="Lippi Y."/>
            <person name="Lorenzon L."/>
            <person name="Mandel J.R."/>
            <person name="Marage G."/>
            <person name="Marchand G."/>
            <person name="Marquand E."/>
            <person name="Bret-Mestries E."/>
            <person name="Morien E."/>
            <person name="Nambeesan S."/>
            <person name="Nguyen T."/>
            <person name="Pegot-Espagnet P."/>
            <person name="Pouilly N."/>
            <person name="Raftis F."/>
            <person name="Sallet E."/>
            <person name="Schiex T."/>
            <person name="Thomas J."/>
            <person name="Vandecasteele C."/>
            <person name="Vares D."/>
            <person name="Vear F."/>
            <person name="Vautrin S."/>
            <person name="Crespi M."/>
            <person name="Mangin B."/>
            <person name="Burke J.M."/>
            <person name="Salse J."/>
            <person name="Munos S."/>
            <person name="Vincourt P."/>
            <person name="Rieseberg L.H."/>
            <person name="Langlade N.B."/>
        </authorList>
    </citation>
    <scope>NUCLEOTIDE SEQUENCE</scope>
    <source>
        <tissue evidence="1">Leaves</tissue>
    </source>
</reference>
<dbReference type="AlphaFoldDB" id="A0A9K3IPN1"/>
<evidence type="ECO:0000313" key="1">
    <source>
        <dbReference type="EMBL" id="KAF5800739.1"/>
    </source>
</evidence>
<dbReference type="Proteomes" id="UP000215914">
    <property type="component" value="Unassembled WGS sequence"/>
</dbReference>
<dbReference type="EMBL" id="MNCJ02000321">
    <property type="protein sequence ID" value="KAF5800739.1"/>
    <property type="molecule type" value="Genomic_DNA"/>
</dbReference>
<proteinExistence type="predicted"/>
<dbReference type="Gramene" id="mRNA:HanXRQr2_Chr06g0240091">
    <property type="protein sequence ID" value="CDS:HanXRQr2_Chr06g0240091.1"/>
    <property type="gene ID" value="HanXRQr2_Chr06g0240091"/>
</dbReference>
<reference evidence="1" key="2">
    <citation type="submission" date="2020-06" db="EMBL/GenBank/DDBJ databases">
        <title>Helianthus annuus Genome sequencing and assembly Release 2.</title>
        <authorList>
            <person name="Gouzy J."/>
            <person name="Langlade N."/>
            <person name="Munos S."/>
        </authorList>
    </citation>
    <scope>NUCLEOTIDE SEQUENCE</scope>
    <source>
        <tissue evidence="1">Leaves</tissue>
    </source>
</reference>
<comment type="caution">
    <text evidence="1">The sequence shown here is derived from an EMBL/GenBank/DDBJ whole genome shotgun (WGS) entry which is preliminary data.</text>
</comment>
<protein>
    <submittedName>
        <fullName evidence="1">Uncharacterized protein</fullName>
    </submittedName>
</protein>
<name>A0A9K3IPN1_HELAN</name>
<keyword evidence="2" id="KW-1185">Reference proteome</keyword>
<gene>
    <name evidence="1" type="ORF">HanXRQr2_Chr06g0240091</name>
</gene>
<evidence type="ECO:0000313" key="2">
    <source>
        <dbReference type="Proteomes" id="UP000215914"/>
    </source>
</evidence>